<keyword evidence="13" id="KW-1185">Reference proteome</keyword>
<dbReference type="Pfam" id="PF22679">
    <property type="entry name" value="T1R_D3-like"/>
    <property type="match status" value="1"/>
</dbReference>
<keyword evidence="7 10" id="KW-0378">Hydrolase</keyword>
<feature type="domain" description="Helicase ATP-binding" evidence="11">
    <location>
        <begin position="339"/>
        <end position="507"/>
    </location>
</feature>
<comment type="similarity">
    <text evidence="2 10">Belongs to the HsdR family.</text>
</comment>
<name>A0ABR8LHH5_9ALTE</name>
<dbReference type="NCBIfam" id="TIGR00348">
    <property type="entry name" value="hsdR"/>
    <property type="match status" value="1"/>
</dbReference>
<dbReference type="Gene3D" id="3.40.50.300">
    <property type="entry name" value="P-loop containing nucleotide triphosphate hydrolases"/>
    <property type="match status" value="2"/>
</dbReference>
<dbReference type="EC" id="3.1.21.3" evidence="10"/>
<dbReference type="EMBL" id="JABBXD010000003">
    <property type="protein sequence ID" value="MBD3585708.1"/>
    <property type="molecule type" value="Genomic_DNA"/>
</dbReference>
<dbReference type="GO" id="GO:0004519">
    <property type="term" value="F:endonuclease activity"/>
    <property type="evidence" value="ECO:0007669"/>
    <property type="project" value="UniProtKB-KW"/>
</dbReference>
<evidence type="ECO:0000256" key="2">
    <source>
        <dbReference type="ARBA" id="ARBA00008598"/>
    </source>
</evidence>
<dbReference type="PANTHER" id="PTHR30195:SF15">
    <property type="entry name" value="TYPE I RESTRICTION ENZYME HINDI ENDONUCLEASE SUBUNIT"/>
    <property type="match status" value="1"/>
</dbReference>
<dbReference type="CDD" id="cd18800">
    <property type="entry name" value="SF2_C_EcoR124I-like"/>
    <property type="match status" value="1"/>
</dbReference>
<dbReference type="SMART" id="SM00487">
    <property type="entry name" value="DEXDc"/>
    <property type="match status" value="1"/>
</dbReference>
<evidence type="ECO:0000256" key="5">
    <source>
        <dbReference type="ARBA" id="ARBA00022747"/>
    </source>
</evidence>
<comment type="caution">
    <text evidence="12">The sequence shown here is derived from an EMBL/GenBank/DDBJ whole genome shotgun (WGS) entry which is preliminary data.</text>
</comment>
<dbReference type="InterPro" id="IPR014001">
    <property type="entry name" value="Helicase_ATP-bd"/>
</dbReference>
<dbReference type="InterPro" id="IPR007409">
    <property type="entry name" value="Restrct_endonuc_type1_HsdR_N"/>
</dbReference>
<dbReference type="CDD" id="cd22332">
    <property type="entry name" value="HsdR_N"/>
    <property type="match status" value="1"/>
</dbReference>
<evidence type="ECO:0000256" key="6">
    <source>
        <dbReference type="ARBA" id="ARBA00022759"/>
    </source>
</evidence>
<evidence type="ECO:0000256" key="4">
    <source>
        <dbReference type="ARBA" id="ARBA00022741"/>
    </source>
</evidence>
<keyword evidence="5 10" id="KW-0680">Restriction system</keyword>
<comment type="catalytic activity">
    <reaction evidence="1 10">
        <text>Endonucleolytic cleavage of DNA to give random double-stranded fragments with terminal 5'-phosphates, ATP is simultaneously hydrolyzed.</text>
        <dbReference type="EC" id="3.1.21.3"/>
    </reaction>
</comment>
<comment type="subunit">
    <text evidence="10">The type I restriction/modification system is composed of three polypeptides R, M and S.</text>
</comment>
<dbReference type="Proteomes" id="UP000624419">
    <property type="component" value="Unassembled WGS sequence"/>
</dbReference>
<evidence type="ECO:0000313" key="12">
    <source>
        <dbReference type="EMBL" id="MBD3585708.1"/>
    </source>
</evidence>
<dbReference type="PANTHER" id="PTHR30195">
    <property type="entry name" value="TYPE I SITE-SPECIFIC DEOXYRIBONUCLEASE PROTEIN SUBUNIT M AND R"/>
    <property type="match status" value="1"/>
</dbReference>
<dbReference type="SUPFAM" id="SSF52540">
    <property type="entry name" value="P-loop containing nucleoside triphosphate hydrolases"/>
    <property type="match status" value="2"/>
</dbReference>
<protein>
    <recommendedName>
        <fullName evidence="10">Type I restriction enzyme endonuclease subunit</fullName>
        <shortName evidence="10">R protein</shortName>
        <ecNumber evidence="10">3.1.21.3</ecNumber>
    </recommendedName>
</protein>
<evidence type="ECO:0000256" key="1">
    <source>
        <dbReference type="ARBA" id="ARBA00000851"/>
    </source>
</evidence>
<evidence type="ECO:0000313" key="13">
    <source>
        <dbReference type="Proteomes" id="UP000624419"/>
    </source>
</evidence>
<evidence type="ECO:0000256" key="7">
    <source>
        <dbReference type="ARBA" id="ARBA00022801"/>
    </source>
</evidence>
<gene>
    <name evidence="12" type="ORF">HHX48_08185</name>
</gene>
<keyword evidence="8 10" id="KW-0067">ATP-binding</keyword>
<keyword evidence="6 12" id="KW-0255">Endonuclease</keyword>
<keyword evidence="4 10" id="KW-0547">Nucleotide-binding</keyword>
<sequence>MNVSNVTFQEEFSAKIPALALLANLGYTYLPPSQCEALRGNTLANEKKSTHQVILLSVMRAYLAKQTFSLAGKQHKLSEAGINKIIHELSPAMNLGLKAANERIYNALIYGISVTEFIDGKKASPTIKLIDWQNINNNQFHFTEEFVVQNAEATGNRIPDIVCFVNGLPLVVIEAKRPDSNKEGKSTNAEAVSQHIRNQGQAEIPHLYAFSQLLLAINGHDGLYATCGTKVKFWAKWKEEQIPEAEFARLKNLKLSDEQLEGLFQYRPIKAKDDYLSLVAAGDLAVTDQDRLIISLLSPERLLDITRFFTLFDKKAGKIVARYQQVFGIKALIERINTFDNSGAREGGVIWHTTGSGKSFTMVFLSKALIWLEELAQCRVIIVTDRVDLEDQLSRTFASGGVLTDRDKKDAMATTGKRLAEQIGKGNERVIFSIINKFGSAIKYKECFNDSPNIIVLVDEGHRSQNGENNIRMQQTLPKAAYIAFTGTPLLKEDKTENKFGKIIHSYTMQQAVEDKTVTPLLYEERIPELNVNDKAIDAWFERSTSKLTDDQKSDLKKKFSQKGQIYQTEGRIELIAYDIADHFQNFKQQGLKGQLACDSKASAIRYKKALDKIGTVTSVVTMSAPDTREGHETVDQESKDIVQNWWKANVNKMDEKAYTKAIIEEYERDDGPDIMIVVDKLLTGFDEPKNTVLYIDKPLKEHNLIQAIARVNRLHSKKQFGYLIDYRGILKELDTTIERYQDLAERTQGGFDIEDLKGLYNRMDTEYKKLPGLHGDLWAIFDGVKNKQDGPALRQALAPKVQEIDGKLVDTNLKKRDDFYSVLISYSNCMKVALQSATYFEDKSFDNKRDVYKRDLKMFIGLRKQVREDADETINYDEYAEDIRSLLDKHIAGIEVKEPGGAYLVGNLGKDVKPHEMSDVEARNQTDKITGRITKMIEQDLADDPYAQEYFSKMLKKAIEDARAMFDAPVKQYILFADFEQEVKERKVADLPKDFVDETGKLNKHAQAYYGLFKLLFDSEFLTEKALYDEKLVSLAFDIDSVVKDAVAEYSINPSEIENAIHMKLLPSLFAELGLDNAQKLIEEILKITRLGLARG</sequence>
<dbReference type="InterPro" id="IPR040980">
    <property type="entry name" value="SWI2_SNF2"/>
</dbReference>
<dbReference type="InterPro" id="IPR055180">
    <property type="entry name" value="HsdR_RecA-like_helicase_dom_2"/>
</dbReference>
<dbReference type="Gene3D" id="3.90.1570.50">
    <property type="match status" value="1"/>
</dbReference>
<keyword evidence="3" id="KW-0540">Nuclease</keyword>
<dbReference type="RefSeq" id="WP_191024016.1">
    <property type="nucleotide sequence ID" value="NZ_JABBXD010000003.1"/>
</dbReference>
<dbReference type="InterPro" id="IPR051268">
    <property type="entry name" value="Type-I_R_enzyme_R_subunit"/>
</dbReference>
<evidence type="ECO:0000256" key="3">
    <source>
        <dbReference type="ARBA" id="ARBA00022722"/>
    </source>
</evidence>
<evidence type="ECO:0000256" key="9">
    <source>
        <dbReference type="ARBA" id="ARBA00023125"/>
    </source>
</evidence>
<dbReference type="CDD" id="cd18030">
    <property type="entry name" value="DEXHc_RE_I_HsdR"/>
    <property type="match status" value="1"/>
</dbReference>
<comment type="function">
    <text evidence="10">Subunit R is required for both nuclease and ATPase activities, but not for modification.</text>
</comment>
<dbReference type="Pfam" id="PF18766">
    <property type="entry name" value="SWI2_SNF2"/>
    <property type="match status" value="1"/>
</dbReference>
<reference evidence="12 13" key="1">
    <citation type="submission" date="2020-04" db="EMBL/GenBank/DDBJ databases">
        <title>Salinimonas sp. HHU 13199.</title>
        <authorList>
            <person name="Cui X."/>
            <person name="Zhang D."/>
        </authorList>
    </citation>
    <scope>NUCLEOTIDE SEQUENCE [LARGE SCALE GENOMIC DNA]</scope>
    <source>
        <strain evidence="12 13">HHU 13199</strain>
    </source>
</reference>
<evidence type="ECO:0000256" key="10">
    <source>
        <dbReference type="RuleBase" id="RU364115"/>
    </source>
</evidence>
<dbReference type="Pfam" id="PF04313">
    <property type="entry name" value="HSDR_N"/>
    <property type="match status" value="1"/>
</dbReference>
<organism evidence="12 13">
    <name type="scientific">Salinimonas profundi</name>
    <dbReference type="NCBI Taxonomy" id="2729140"/>
    <lineage>
        <taxon>Bacteria</taxon>
        <taxon>Pseudomonadati</taxon>
        <taxon>Pseudomonadota</taxon>
        <taxon>Gammaproteobacteria</taxon>
        <taxon>Alteromonadales</taxon>
        <taxon>Alteromonadaceae</taxon>
        <taxon>Alteromonas/Salinimonas group</taxon>
        <taxon>Salinimonas</taxon>
    </lineage>
</organism>
<evidence type="ECO:0000256" key="8">
    <source>
        <dbReference type="ARBA" id="ARBA00022840"/>
    </source>
</evidence>
<accession>A0ABR8LHH5</accession>
<dbReference type="InterPro" id="IPR004473">
    <property type="entry name" value="Restrct_endonuc_typeI_HsdR"/>
</dbReference>
<keyword evidence="9 10" id="KW-0238">DNA-binding</keyword>
<dbReference type="InterPro" id="IPR027417">
    <property type="entry name" value="P-loop_NTPase"/>
</dbReference>
<proteinExistence type="inferred from homology"/>
<dbReference type="PROSITE" id="PS51192">
    <property type="entry name" value="HELICASE_ATP_BIND_1"/>
    <property type="match status" value="1"/>
</dbReference>
<evidence type="ECO:0000259" key="11">
    <source>
        <dbReference type="PROSITE" id="PS51192"/>
    </source>
</evidence>